<keyword evidence="1" id="KW-0675">Receptor</keyword>
<comment type="caution">
    <text evidence="1">The sequence shown here is derived from an EMBL/GenBank/DDBJ whole genome shotgun (WGS) entry which is preliminary data.</text>
</comment>
<organism evidence="1 2">
    <name type="scientific">Sphaerodactylus townsendi</name>
    <dbReference type="NCBI Taxonomy" id="933632"/>
    <lineage>
        <taxon>Eukaryota</taxon>
        <taxon>Metazoa</taxon>
        <taxon>Chordata</taxon>
        <taxon>Craniata</taxon>
        <taxon>Vertebrata</taxon>
        <taxon>Euteleostomi</taxon>
        <taxon>Lepidosauria</taxon>
        <taxon>Squamata</taxon>
        <taxon>Bifurcata</taxon>
        <taxon>Gekkota</taxon>
        <taxon>Sphaerodactylidae</taxon>
        <taxon>Sphaerodactylus</taxon>
    </lineage>
</organism>
<name>A0ACB8GD52_9SAUR</name>
<evidence type="ECO:0000313" key="2">
    <source>
        <dbReference type="Proteomes" id="UP000827872"/>
    </source>
</evidence>
<sequence length="72" mass="8018">MVWKRTPAGDMAFNRCPLNATGTTSRRCSLSLHGVAFWEQPSFARCISNEYRHLQHSVGAKPALVLALFIPC</sequence>
<reference evidence="1" key="1">
    <citation type="submission" date="2021-08" db="EMBL/GenBank/DDBJ databases">
        <title>The first chromosome-level gecko genome reveals the dynamic sex chromosomes of Neotropical dwarf geckos (Sphaerodactylidae: Sphaerodactylus).</title>
        <authorList>
            <person name="Pinto B.J."/>
            <person name="Keating S.E."/>
            <person name="Gamble T."/>
        </authorList>
    </citation>
    <scope>NUCLEOTIDE SEQUENCE</scope>
    <source>
        <strain evidence="1">TG3544</strain>
    </source>
</reference>
<dbReference type="Proteomes" id="UP000827872">
    <property type="component" value="Linkage Group LG01"/>
</dbReference>
<evidence type="ECO:0000313" key="1">
    <source>
        <dbReference type="EMBL" id="KAH8017598.1"/>
    </source>
</evidence>
<proteinExistence type="predicted"/>
<gene>
    <name evidence="1" type="primary">ADGRB3_4</name>
    <name evidence="1" type="ORF">K3G42_030969</name>
</gene>
<accession>A0ACB8GD52</accession>
<keyword evidence="2" id="KW-1185">Reference proteome</keyword>
<protein>
    <submittedName>
        <fullName evidence="1">Adhesion G protein-coupled receptor B3</fullName>
    </submittedName>
</protein>
<dbReference type="EMBL" id="CM037614">
    <property type="protein sequence ID" value="KAH8017598.1"/>
    <property type="molecule type" value="Genomic_DNA"/>
</dbReference>